<name>A0AAV6SUN1_SOLSE</name>
<sequence length="59" mass="6560">MGRYGVAVLALLVLLMLYVAENEALSCDRIYGTTCRSECLSYEYALSVGCGDQLCCYYE</sequence>
<comment type="caution">
    <text evidence="2">The sequence shown here is derived from an EMBL/GenBank/DDBJ whole genome shotgun (WGS) entry which is preliminary data.</text>
</comment>
<evidence type="ECO:0000313" key="2">
    <source>
        <dbReference type="EMBL" id="KAG7521196.1"/>
    </source>
</evidence>
<keyword evidence="3" id="KW-1185">Reference proteome</keyword>
<dbReference type="AlphaFoldDB" id="A0AAV6SUN1"/>
<organism evidence="2 3">
    <name type="scientific">Solea senegalensis</name>
    <name type="common">Senegalese sole</name>
    <dbReference type="NCBI Taxonomy" id="28829"/>
    <lineage>
        <taxon>Eukaryota</taxon>
        <taxon>Metazoa</taxon>
        <taxon>Chordata</taxon>
        <taxon>Craniata</taxon>
        <taxon>Vertebrata</taxon>
        <taxon>Euteleostomi</taxon>
        <taxon>Actinopterygii</taxon>
        <taxon>Neopterygii</taxon>
        <taxon>Teleostei</taxon>
        <taxon>Neoteleostei</taxon>
        <taxon>Acanthomorphata</taxon>
        <taxon>Carangaria</taxon>
        <taxon>Pleuronectiformes</taxon>
        <taxon>Pleuronectoidei</taxon>
        <taxon>Soleidae</taxon>
        <taxon>Solea</taxon>
    </lineage>
</organism>
<feature type="chain" id="PRO_5043585772" description="Beta-defensin" evidence="1">
    <location>
        <begin position="25"/>
        <end position="59"/>
    </location>
</feature>
<protein>
    <recommendedName>
        <fullName evidence="4">Beta-defensin</fullName>
    </recommendedName>
</protein>
<evidence type="ECO:0000313" key="3">
    <source>
        <dbReference type="Proteomes" id="UP000693946"/>
    </source>
</evidence>
<reference evidence="2 3" key="1">
    <citation type="journal article" date="2021" name="Sci. Rep.">
        <title>Chromosome anchoring in Senegalese sole (Solea senegalensis) reveals sex-associated markers and genome rearrangements in flatfish.</title>
        <authorList>
            <person name="Guerrero-Cozar I."/>
            <person name="Gomez-Garrido J."/>
            <person name="Berbel C."/>
            <person name="Martinez-Blanch J.F."/>
            <person name="Alioto T."/>
            <person name="Claros M.G."/>
            <person name="Gagnaire P.A."/>
            <person name="Manchado M."/>
        </authorList>
    </citation>
    <scope>NUCLEOTIDE SEQUENCE [LARGE SCALE GENOMIC DNA]</scope>
    <source>
        <strain evidence="2">Sse05_10M</strain>
    </source>
</reference>
<evidence type="ECO:0000256" key="1">
    <source>
        <dbReference type="SAM" id="SignalP"/>
    </source>
</evidence>
<accession>A0AAV6SUN1</accession>
<feature type="signal peptide" evidence="1">
    <location>
        <begin position="1"/>
        <end position="24"/>
    </location>
</feature>
<gene>
    <name evidence="2" type="ORF">JOB18_044427</name>
</gene>
<proteinExistence type="predicted"/>
<evidence type="ECO:0008006" key="4">
    <source>
        <dbReference type="Google" id="ProtNLM"/>
    </source>
</evidence>
<keyword evidence="1" id="KW-0732">Signal</keyword>
<dbReference type="EMBL" id="JAGKHQ010000003">
    <property type="protein sequence ID" value="KAG7521196.1"/>
    <property type="molecule type" value="Genomic_DNA"/>
</dbReference>
<dbReference type="Proteomes" id="UP000693946">
    <property type="component" value="Linkage Group LG11"/>
</dbReference>